<evidence type="ECO:0000313" key="8">
    <source>
        <dbReference type="Proteomes" id="UP001108280"/>
    </source>
</evidence>
<keyword evidence="8" id="KW-1185">Reference proteome</keyword>
<evidence type="ECO:0000256" key="2">
    <source>
        <dbReference type="ARBA" id="ARBA00005292"/>
    </source>
</evidence>
<feature type="region of interest" description="Disordered" evidence="7">
    <location>
        <begin position="1"/>
        <end position="37"/>
    </location>
</feature>
<sequence length="251" mass="27782">MAGLRPPPGRRGTARPGSLKTRPFRRRHCPSRQPPRLAEVRIATSSRAWHKPCSWPSPPRATDVSALAPSGEVRGPGPGVPVIRPLLPLLPLLLVLLLPLPAGAWYKHVASPRYHTVGRASGLLMGLRRSPYLWRRALGGAVGPLSRDTLVPGPVTGSTLPLLPSPVQELWETRRGSWRAGLPVYEPRSPRDLERARQPEQSLSLRSWISAESARALGETLRAQPWFLQHNLIADPVRLQDRPKNVRRPHA</sequence>
<dbReference type="RefSeq" id="XP_035303983.1">
    <property type="nucleotide sequence ID" value="XM_035448092.1"/>
</dbReference>
<evidence type="ECO:0000256" key="1">
    <source>
        <dbReference type="ARBA" id="ARBA00004613"/>
    </source>
</evidence>
<evidence type="ECO:0000256" key="7">
    <source>
        <dbReference type="SAM" id="MobiDB-lite"/>
    </source>
</evidence>
<comment type="similarity">
    <text evidence="2">Belongs to the neuropeptide B/W family.</text>
</comment>
<dbReference type="GO" id="GO:0007218">
    <property type="term" value="P:neuropeptide signaling pathway"/>
    <property type="evidence" value="ECO:0007669"/>
    <property type="project" value="UniProtKB-KW"/>
</dbReference>
<dbReference type="AlphaFoldDB" id="A0A9J7H3K6"/>
<accession>A0A9J7H3K6</accession>
<reference evidence="8" key="1">
    <citation type="journal article" date="2018" name="Biotechnol. Bioeng.">
        <title>A reference genome of the Chinese hamster based on a hybrid assembly strategy.</title>
        <authorList>
            <person name="Rupp O."/>
            <person name="MacDonald M.L."/>
            <person name="Li S."/>
            <person name="Dhiman H."/>
            <person name="Polson S."/>
            <person name="Griep S."/>
            <person name="Heffner K."/>
            <person name="Hernandez I."/>
            <person name="Brinkrolf K."/>
            <person name="Jadhav V."/>
            <person name="Samoudi M."/>
            <person name="Hao H."/>
            <person name="Kingham B."/>
            <person name="Goesmann A."/>
            <person name="Betenbaugh M.J."/>
            <person name="Lewis N.E."/>
            <person name="Borth N."/>
            <person name="Lee K.H."/>
        </authorList>
    </citation>
    <scope>NUCLEOTIDE SEQUENCE [LARGE SCALE GENOMIC DNA]</scope>
    <source>
        <strain evidence="8">17A/GY</strain>
    </source>
</reference>
<evidence type="ECO:0000313" key="9">
    <source>
        <dbReference type="RefSeq" id="XP_035303983.1"/>
    </source>
</evidence>
<dbReference type="CTD" id="283869"/>
<keyword evidence="3" id="KW-0964">Secreted</keyword>
<dbReference type="InterPro" id="IPR013297">
    <property type="entry name" value="Neuropept_BW_pre"/>
</dbReference>
<gene>
    <name evidence="9" type="primary">Npw</name>
</gene>
<keyword evidence="4" id="KW-0165">Cleavage on pair of basic residues</keyword>
<evidence type="ECO:0000256" key="6">
    <source>
        <dbReference type="ARBA" id="ARBA00023320"/>
    </source>
</evidence>
<proteinExistence type="inferred from homology"/>
<dbReference type="PANTHER" id="PTHR28553">
    <property type="entry name" value="NEUROPEPTIDE B"/>
    <property type="match status" value="1"/>
</dbReference>
<organism evidence="8 9">
    <name type="scientific">Cricetulus griseus</name>
    <name type="common">Chinese hamster</name>
    <name type="synonym">Cricetulus barabensis griseus</name>
    <dbReference type="NCBI Taxonomy" id="10029"/>
    <lineage>
        <taxon>Eukaryota</taxon>
        <taxon>Metazoa</taxon>
        <taxon>Chordata</taxon>
        <taxon>Craniata</taxon>
        <taxon>Vertebrata</taxon>
        <taxon>Euteleostomi</taxon>
        <taxon>Mammalia</taxon>
        <taxon>Eutheria</taxon>
        <taxon>Euarchontoglires</taxon>
        <taxon>Glires</taxon>
        <taxon>Rodentia</taxon>
        <taxon>Myomorpha</taxon>
        <taxon>Muroidea</taxon>
        <taxon>Cricetidae</taxon>
        <taxon>Cricetinae</taxon>
        <taxon>Cricetulus</taxon>
    </lineage>
</organism>
<evidence type="ECO:0000256" key="5">
    <source>
        <dbReference type="ARBA" id="ARBA00022729"/>
    </source>
</evidence>
<dbReference type="GeneID" id="100768338"/>
<comment type="subcellular location">
    <subcellularLocation>
        <location evidence="1">Secreted</location>
    </subcellularLocation>
</comment>
<dbReference type="Proteomes" id="UP001108280">
    <property type="component" value="Chromosome 7"/>
</dbReference>
<dbReference type="PRINTS" id="PR01890">
    <property type="entry name" value="PPNRPEPTIDEW"/>
</dbReference>
<dbReference type="InterPro" id="IPR013299">
    <property type="entry name" value="Neuropept_W_pre"/>
</dbReference>
<name>A0A9J7H3K6_CRIGR</name>
<evidence type="ECO:0000256" key="3">
    <source>
        <dbReference type="ARBA" id="ARBA00022525"/>
    </source>
</evidence>
<keyword evidence="6 9" id="KW-0527">Neuropeptide</keyword>
<evidence type="ECO:0000256" key="4">
    <source>
        <dbReference type="ARBA" id="ARBA00022685"/>
    </source>
</evidence>
<dbReference type="PANTHER" id="PTHR28553:SF2">
    <property type="entry name" value="NEUROPEPTIDE W"/>
    <property type="match status" value="1"/>
</dbReference>
<reference evidence="8" key="2">
    <citation type="journal article" date="2020" name="Biotechnol. Bioeng.">
        <title>Chromosome-scale scaffolds for the Chinese hamster reference genome assembly to facilitate the study of the CHO epigenome.</title>
        <authorList>
            <person name="Hilliard W."/>
            <person name="MacDonald M."/>
            <person name="Lee K.H."/>
        </authorList>
    </citation>
    <scope>NUCLEOTIDE SEQUENCE [LARGE SCALE GENOMIC DNA]</scope>
    <source>
        <strain evidence="8">17A/GY</strain>
    </source>
</reference>
<reference evidence="9" key="3">
    <citation type="submission" date="2025-08" db="UniProtKB">
        <authorList>
            <consortium name="RefSeq"/>
        </authorList>
    </citation>
    <scope>IDENTIFICATION</scope>
    <source>
        <strain evidence="9">17A/GY</strain>
        <tissue evidence="9">Liver</tissue>
    </source>
</reference>
<protein>
    <submittedName>
        <fullName evidence="9">Neuropeptide W isoform X2</fullName>
    </submittedName>
</protein>
<dbReference type="GO" id="GO:0005576">
    <property type="term" value="C:extracellular region"/>
    <property type="evidence" value="ECO:0007669"/>
    <property type="project" value="UniProtKB-SubCell"/>
</dbReference>
<dbReference type="GO" id="GO:0001664">
    <property type="term" value="F:G protein-coupled receptor binding"/>
    <property type="evidence" value="ECO:0007669"/>
    <property type="project" value="InterPro"/>
</dbReference>
<dbReference type="PRINTS" id="PR01888">
    <property type="entry name" value="NROPEPTIDEBW"/>
</dbReference>
<dbReference type="Pfam" id="PF15180">
    <property type="entry name" value="NPBW"/>
    <property type="match status" value="1"/>
</dbReference>
<keyword evidence="5" id="KW-0732">Signal</keyword>
<dbReference type="KEGG" id="cge:100768338"/>
<dbReference type="GO" id="GO:0007631">
    <property type="term" value="P:feeding behavior"/>
    <property type="evidence" value="ECO:0007669"/>
    <property type="project" value="TreeGrafter"/>
</dbReference>
<dbReference type="OrthoDB" id="9942334at2759"/>